<dbReference type="SUPFAM" id="SSF51294">
    <property type="entry name" value="Hedgehog/intein (Hint) domain"/>
    <property type="match status" value="1"/>
</dbReference>
<evidence type="ECO:0000313" key="5">
    <source>
        <dbReference type="EMBL" id="GID72485.1"/>
    </source>
</evidence>
<reference evidence="5 6" key="1">
    <citation type="submission" date="2021-01" db="EMBL/GenBank/DDBJ databases">
        <title>Whole genome shotgun sequence of Actinoplanes deccanensis NBRC 13994.</title>
        <authorList>
            <person name="Komaki H."/>
            <person name="Tamura T."/>
        </authorList>
    </citation>
    <scope>NUCLEOTIDE SEQUENCE [LARGE SCALE GENOMIC DNA]</scope>
    <source>
        <strain evidence="5 6">NBRC 13994</strain>
    </source>
</reference>
<dbReference type="PROSITE" id="PS50818">
    <property type="entry name" value="INTEIN_C_TER"/>
    <property type="match status" value="1"/>
</dbReference>
<dbReference type="InterPro" id="IPR022385">
    <property type="entry name" value="Rhs_assc_core"/>
</dbReference>
<name>A0ABQ3XXQ0_9ACTN</name>
<dbReference type="Proteomes" id="UP000609879">
    <property type="component" value="Unassembled WGS sequence"/>
</dbReference>
<dbReference type="InterPro" id="IPR045351">
    <property type="entry name" value="DUF6531"/>
</dbReference>
<feature type="region of interest" description="Disordered" evidence="2">
    <location>
        <begin position="1716"/>
        <end position="1736"/>
    </location>
</feature>
<feature type="chain" id="PRO_5046338313" description="Hint domain-containing protein" evidence="3">
    <location>
        <begin position="38"/>
        <end position="1996"/>
    </location>
</feature>
<organism evidence="5 6">
    <name type="scientific">Paractinoplanes deccanensis</name>
    <dbReference type="NCBI Taxonomy" id="113561"/>
    <lineage>
        <taxon>Bacteria</taxon>
        <taxon>Bacillati</taxon>
        <taxon>Actinomycetota</taxon>
        <taxon>Actinomycetes</taxon>
        <taxon>Micromonosporales</taxon>
        <taxon>Micromonosporaceae</taxon>
        <taxon>Paractinoplanes</taxon>
    </lineage>
</organism>
<feature type="domain" description="Hint" evidence="4">
    <location>
        <begin position="1736"/>
        <end position="1834"/>
    </location>
</feature>
<comment type="caution">
    <text evidence="5">The sequence shown here is derived from an EMBL/GenBank/DDBJ whole genome shotgun (WGS) entry which is preliminary data.</text>
</comment>
<keyword evidence="1" id="KW-0677">Repeat</keyword>
<dbReference type="Pfam" id="PF25023">
    <property type="entry name" value="TEN_YD-shell"/>
    <property type="match status" value="2"/>
</dbReference>
<feature type="signal peptide" evidence="3">
    <location>
        <begin position="1"/>
        <end position="37"/>
    </location>
</feature>
<protein>
    <recommendedName>
        <fullName evidence="4">Hint domain-containing protein</fullName>
    </recommendedName>
</protein>
<dbReference type="Pfam" id="PF20148">
    <property type="entry name" value="DUF6531"/>
    <property type="match status" value="1"/>
</dbReference>
<evidence type="ECO:0000256" key="2">
    <source>
        <dbReference type="SAM" id="MobiDB-lite"/>
    </source>
</evidence>
<dbReference type="InterPro" id="IPR030934">
    <property type="entry name" value="Intein_C"/>
</dbReference>
<evidence type="ECO:0000259" key="4">
    <source>
        <dbReference type="SMART" id="SM00306"/>
    </source>
</evidence>
<dbReference type="NCBIfam" id="TIGR01643">
    <property type="entry name" value="YD_repeat_2x"/>
    <property type="match status" value="8"/>
</dbReference>
<keyword evidence="3" id="KW-0732">Signal</keyword>
<evidence type="ECO:0000256" key="1">
    <source>
        <dbReference type="ARBA" id="ARBA00022737"/>
    </source>
</evidence>
<evidence type="ECO:0000256" key="3">
    <source>
        <dbReference type="SAM" id="SignalP"/>
    </source>
</evidence>
<dbReference type="EMBL" id="BOMI01000016">
    <property type="protein sequence ID" value="GID72485.1"/>
    <property type="molecule type" value="Genomic_DNA"/>
</dbReference>
<dbReference type="Pfam" id="PF05593">
    <property type="entry name" value="RHS_repeat"/>
    <property type="match status" value="2"/>
</dbReference>
<feature type="region of interest" description="Disordered" evidence="2">
    <location>
        <begin position="54"/>
        <end position="78"/>
    </location>
</feature>
<dbReference type="SMART" id="SM00306">
    <property type="entry name" value="HintN"/>
    <property type="match status" value="1"/>
</dbReference>
<dbReference type="InterPro" id="IPR050708">
    <property type="entry name" value="T6SS_VgrG/RHS"/>
</dbReference>
<dbReference type="CDD" id="cd00081">
    <property type="entry name" value="Hint"/>
    <property type="match status" value="1"/>
</dbReference>
<accession>A0ABQ3XXQ0</accession>
<dbReference type="Pfam" id="PF12639">
    <property type="entry name" value="Colicin-DNase"/>
    <property type="match status" value="1"/>
</dbReference>
<dbReference type="Gene3D" id="2.180.10.10">
    <property type="entry name" value="RHS repeat-associated core"/>
    <property type="match status" value="3"/>
</dbReference>
<feature type="compositionally biased region" description="Low complexity" evidence="2">
    <location>
        <begin position="57"/>
        <end position="66"/>
    </location>
</feature>
<keyword evidence="6" id="KW-1185">Reference proteome</keyword>
<dbReference type="InterPro" id="IPR006530">
    <property type="entry name" value="YD"/>
</dbReference>
<feature type="region of interest" description="Disordered" evidence="2">
    <location>
        <begin position="1548"/>
        <end position="1570"/>
    </location>
</feature>
<dbReference type="InterPro" id="IPR031325">
    <property type="entry name" value="RHS_repeat"/>
</dbReference>
<dbReference type="Gene3D" id="2.170.16.10">
    <property type="entry name" value="Hedgehog/Intein (Hint) domain"/>
    <property type="match status" value="1"/>
</dbReference>
<dbReference type="RefSeq" id="WP_203760433.1">
    <property type="nucleotide sequence ID" value="NZ_BAAABO010000025.1"/>
</dbReference>
<dbReference type="InterPro" id="IPR056823">
    <property type="entry name" value="TEN-like_YD-shell"/>
</dbReference>
<dbReference type="NCBIfam" id="TIGR03696">
    <property type="entry name" value="Rhs_assc_core"/>
    <property type="match status" value="1"/>
</dbReference>
<feature type="region of interest" description="Disordered" evidence="2">
    <location>
        <begin position="862"/>
        <end position="881"/>
    </location>
</feature>
<evidence type="ECO:0000313" key="6">
    <source>
        <dbReference type="Proteomes" id="UP000609879"/>
    </source>
</evidence>
<dbReference type="NCBIfam" id="TIGR01443">
    <property type="entry name" value="intein_Cterm"/>
    <property type="match status" value="1"/>
</dbReference>
<sequence>MSVPAVISTRARRTAAFCAFLLILTLAPPLAWHPARAEPGDTPQVTAGAAPEQRGLPANAAPNEPVAENERPPVVPPVVRAGGAPEKISARGLAQARQAAPGEAAKDLLLRPGYVVGDTSLVVLFNLADESFDTWRVDLFDVGTGTRQESVTLGKDALATSKCQQPRTYCKSLGTAEGWTLDTGRQYFATITAIYPDGEVPSAASDQATPRATIDPPSVPARQAAGCNCSGALGQTDASQAIRAIGVNTGTGAFTRIEKDLSLTSFGVAFDSARAYSSANTGPSAFGPGWAWAYDMKVTAAEGGAVVRAEDGSDVLFAADGDTFVRPAGVRSNLRRAGDGWELVTRNNIVYAFDAQGRLASVLNPRQQGLRFAYGTDTITVTDASGHKALVRLKSGLISSVALEDGRNVQYEYTNGLLTKVRDARGEIWQYRYDGAARLTKVVDPYKVVTLTNEYGTDGRVARQLDALNSPTAFVWNAEKQEAKTTDADNVVVWDGYKGNVLLYSQRGNGGVDTHRYDGKLNRNLVVNAGQNQHETEYDAAGNPITRWAPQKRFNEKVTYDARNNPTTHVDANGETWRDEYNQFDELVKTTDPEGHSITYAYDDRGLPTTQTDQRGKVTRFETIPAGERNSGLIAATVSPEGRRTENVYDRTGRRTIAIDGRRNSEKYTYDEQDRNVAVFSPEKLHPVLSVFDAAGRLAKLTSPEGVSTTYSYYPTGQIKVQATERVTTKYTYTAAGRRLTSAIDMKDSPDLVTSWAYNPKGLVESVTSPRGNVPGANKADFTTTYVYDANDNPIQIRRPYPDGKVAVKDIAVDDLDRTVATKDELGKTSSFGRANNGEVTEATDALGRKISLSYDKAGRQTGITDAKGGQVKTEYDPAGNKIKETSATGGVTTYEYDGDGLLIATTEPRGNVAGADKERFTTHYEYDANGNQTKVVDALDQETLYKYDDADRLIAKVDANKHTTRYSYNEDDQQRTVTGADATLGQSTLYTYGPDGAIQSVTDARGNTTRVDYDEAGRIVKSTDPLGRSTYAGYDADGNKVSTLSLNTLEVPWLISDEKKAERTVVDTYDIVGRRTQSALGSKGPVYKWGYDAKDRITSYGDPLGVREVAYDDEDQITSVVRKEAGRPDETFTYGYDERGNITSRQYPNGTNVTFGYDADSQITSQTAGGASWSFGYDVAGRRTSTTLPSATGLVENRSYDPAGRLTAVGTERTGDPVPGVQDPVSRYDLTLDAVGNPTRVITTRGGVAESVAYAYDEADRVTSACYAVASCSGTAKPAGRIDYTYDLVGNRTSQKRSGTAGSDLTTYLYDDADQLRTETLLAAGHSRLTTYDYDERGNQVKAGGDKFTYNLDNSVATATINNNKTSFAYDATGLRLASTSAAGTQRWSWDVAGTLPQIAVDAVEGGATRSFAYGPDDEPLALLDSAGAHSYTHDWLGGVANMLTPSGTVEQGYDYDPFGNPRVGESLAGQQVPEGGTANPMQFHGAYQDNSTGSGNYFMRARNYDPGTGRFATRDPMPVGQAAASAYPYAASNPLAFTDPTGLMPAEGDTASTATPAEGTTVDPGPSPEDIAKAKQLQSKSTLDVILEAGGQILMEFLGINDIINCLKGDLGACVSMVIGALPWGKIFKAKKIGEAIFRAGKAVVTFFQELKWAKAIIAGAEKAAEAAKAAAAAAAKAAAEKAARAKAAAEAAAKKAAAEAAERAKALAAKAKAKTKKGAGDAQDGPSCPIPRRHSFTAETRVLLADGSSKPIAELKPGDTVAASSTSPSSHAEARQVAATIRTDSDKEFVDLKVGSGEITTTGTHPFWSETRKAWVEAGELRKGEVLRTSTGDLVQISGIRTYEDEKRTYDLTVDGLHTYYVYSGDTAVLVHNCGGSVGGHDATCACATGGPVSGPRNAHLAGGTHPNTGVPFDNQGFPDFSAHVDPSVPDVFITLTGDSKKDFRLADKAAGIKAKYRKGKWTWHHHQDCGRMQLVDMTIHAQTGHTGGASIC</sequence>
<dbReference type="PANTHER" id="PTHR32305:SF15">
    <property type="entry name" value="PROTEIN RHSA-RELATED"/>
    <property type="match status" value="1"/>
</dbReference>
<dbReference type="PANTHER" id="PTHR32305">
    <property type="match status" value="1"/>
</dbReference>
<gene>
    <name evidence="5" type="ORF">Ade02nite_11260</name>
</gene>
<proteinExistence type="predicted"/>
<dbReference type="Pfam" id="PF07591">
    <property type="entry name" value="PT-HINT"/>
    <property type="match status" value="1"/>
</dbReference>
<dbReference type="InterPro" id="IPR003587">
    <property type="entry name" value="Hint_dom_N"/>
</dbReference>
<dbReference type="InterPro" id="IPR036844">
    <property type="entry name" value="Hint_dom_sf"/>
</dbReference>